<organism evidence="1 2">
    <name type="scientific">Edaphobacter modestus</name>
    <dbReference type="NCBI Taxonomy" id="388466"/>
    <lineage>
        <taxon>Bacteria</taxon>
        <taxon>Pseudomonadati</taxon>
        <taxon>Acidobacteriota</taxon>
        <taxon>Terriglobia</taxon>
        <taxon>Terriglobales</taxon>
        <taxon>Acidobacteriaceae</taxon>
        <taxon>Edaphobacter</taxon>
    </lineage>
</organism>
<protein>
    <submittedName>
        <fullName evidence="1">Uncharacterized protein</fullName>
    </submittedName>
</protein>
<name>A0A4Q7YZZ9_9BACT</name>
<accession>A0A4Q7YZZ9</accession>
<evidence type="ECO:0000313" key="2">
    <source>
        <dbReference type="Proteomes" id="UP000292958"/>
    </source>
</evidence>
<gene>
    <name evidence="1" type="ORF">BDD14_5257</name>
</gene>
<dbReference type="Proteomes" id="UP000292958">
    <property type="component" value="Unassembled WGS sequence"/>
</dbReference>
<dbReference type="AlphaFoldDB" id="A0A4Q7YZZ9"/>
<comment type="caution">
    <text evidence="1">The sequence shown here is derived from an EMBL/GenBank/DDBJ whole genome shotgun (WGS) entry which is preliminary data.</text>
</comment>
<sequence>MINILVSVVVFAGVKRAFLRMFTSEYKRNPQISKQRIRDGDPYLMERPDGRLLASSSLLGNRILGSTDLA</sequence>
<reference evidence="1 2" key="1">
    <citation type="submission" date="2019-02" db="EMBL/GenBank/DDBJ databases">
        <title>Genomic Encyclopedia of Archaeal and Bacterial Type Strains, Phase II (KMG-II): from individual species to whole genera.</title>
        <authorList>
            <person name="Goeker M."/>
        </authorList>
    </citation>
    <scope>NUCLEOTIDE SEQUENCE [LARGE SCALE GENOMIC DNA]</scope>
    <source>
        <strain evidence="1 2">DSM 18101</strain>
    </source>
</reference>
<dbReference type="EMBL" id="SHKW01000001">
    <property type="protein sequence ID" value="RZU43582.1"/>
    <property type="molecule type" value="Genomic_DNA"/>
</dbReference>
<evidence type="ECO:0000313" key="1">
    <source>
        <dbReference type="EMBL" id="RZU43582.1"/>
    </source>
</evidence>
<proteinExistence type="predicted"/>
<keyword evidence="2" id="KW-1185">Reference proteome</keyword>